<dbReference type="EMBL" id="JAWZSR010000014">
    <property type="protein sequence ID" value="MDX8047524.1"/>
    <property type="molecule type" value="Genomic_DNA"/>
</dbReference>
<dbReference type="Proteomes" id="UP001277972">
    <property type="component" value="Unassembled WGS sequence"/>
</dbReference>
<evidence type="ECO:0000313" key="2">
    <source>
        <dbReference type="Proteomes" id="UP001277972"/>
    </source>
</evidence>
<keyword evidence="2" id="KW-1185">Reference proteome</keyword>
<organism evidence="1 2">
    <name type="scientific">Gracilibacillus pellucidus</name>
    <dbReference type="NCBI Taxonomy" id="3095368"/>
    <lineage>
        <taxon>Bacteria</taxon>
        <taxon>Bacillati</taxon>
        <taxon>Bacillota</taxon>
        <taxon>Bacilli</taxon>
        <taxon>Bacillales</taxon>
        <taxon>Bacillaceae</taxon>
        <taxon>Gracilibacillus</taxon>
    </lineage>
</organism>
<protein>
    <submittedName>
        <fullName evidence="1">Ubiquitin-like domain-containing protein</fullName>
    </submittedName>
</protein>
<name>A0ACC6M967_9BACI</name>
<accession>A0ACC6M967</accession>
<sequence>MKRLKISHILNNKDFVYALSLFVFIAFISISFYELSKTEVTVVQEGETMTVRTHAKTVGDVLNELAIEVGEHDELSHEVNELVNRDITIEHTIAKEVVVSIDGDDQTYYTTSDTVGDFLQEQDIEMKKHDHMSLADSTEIKDNLEIDIEKAFQVTINDAGEKEKIWTTGGTVKELLADHDVKLAKLDRVKPKKSTKVKEDTSINITRVEKITDVVEEEQDYSVVKKNDDSLEKGTEEVVSEGESGLIEKHYEVVLENGEEVSRELIEEEVKKESQEKVVAVGTKVEQPKQTATPAASNEQSSKSSNTNNTAKSEPKTETVSRGSEEKEGKTLYMKATAYNWDCASCDGRGLTATGYDLKNNPEGVVAVDPSVIPLGSKVWVEGYGYAIARDTGGNIKGNKIDLHMSSQQKAQNYGTKTVQVKIIE</sequence>
<gene>
    <name evidence="1" type="ORF">SH601_16275</name>
</gene>
<reference evidence="1" key="1">
    <citation type="submission" date="2023-11" db="EMBL/GenBank/DDBJ databases">
        <title>Gracilibacillus pellucida a moderately halophilic bacterium isolated from saline soil in Xinjiang province.</title>
        <authorList>
            <person name="Zhang Z."/>
            <person name="Tan F."/>
            <person name="Wang Y."/>
            <person name="Xia M."/>
        </authorList>
    </citation>
    <scope>NUCLEOTIDE SEQUENCE</scope>
    <source>
        <strain evidence="1">S3-1-1</strain>
    </source>
</reference>
<proteinExistence type="predicted"/>
<comment type="caution">
    <text evidence="1">The sequence shown here is derived from an EMBL/GenBank/DDBJ whole genome shotgun (WGS) entry which is preliminary data.</text>
</comment>
<evidence type="ECO:0000313" key="1">
    <source>
        <dbReference type="EMBL" id="MDX8047524.1"/>
    </source>
</evidence>